<evidence type="ECO:0000256" key="6">
    <source>
        <dbReference type="ARBA" id="ARBA00022723"/>
    </source>
</evidence>
<keyword evidence="10" id="KW-0732">Signal</keyword>
<dbReference type="GO" id="GO:0008270">
    <property type="term" value="F:zinc ion binding"/>
    <property type="evidence" value="ECO:0007669"/>
    <property type="project" value="UniProtKB-UniRule"/>
</dbReference>
<dbReference type="SUPFAM" id="SSF51069">
    <property type="entry name" value="Carbonic anhydrase"/>
    <property type="match status" value="1"/>
</dbReference>
<reference evidence="12 13" key="1">
    <citation type="submission" date="2019-12" db="EMBL/GenBank/DDBJ databases">
        <title>Novel species isolated from a subtropical stream in China.</title>
        <authorList>
            <person name="Lu H."/>
        </authorList>
    </citation>
    <scope>NUCLEOTIDE SEQUENCE [LARGE SCALE GENOMIC DNA]</scope>
    <source>
        <strain evidence="12 13">FT127W</strain>
    </source>
</reference>
<dbReference type="InterPro" id="IPR018338">
    <property type="entry name" value="Carbonic_anhydrase_a-class_CS"/>
</dbReference>
<evidence type="ECO:0000256" key="7">
    <source>
        <dbReference type="ARBA" id="ARBA00022833"/>
    </source>
</evidence>
<dbReference type="InterPro" id="IPR023561">
    <property type="entry name" value="Carbonic_anhydrase_a-class"/>
</dbReference>
<comment type="cofactor">
    <cofactor evidence="1 10">
        <name>Zn(2+)</name>
        <dbReference type="ChEBI" id="CHEBI:29105"/>
    </cofactor>
</comment>
<evidence type="ECO:0000313" key="13">
    <source>
        <dbReference type="Proteomes" id="UP000450676"/>
    </source>
</evidence>
<protein>
    <recommendedName>
        <fullName evidence="5 10">Carbonic anhydrase</fullName>
        <ecNumber evidence="4 10">4.2.1.1</ecNumber>
    </recommendedName>
</protein>
<dbReference type="RefSeq" id="WP_161075312.1">
    <property type="nucleotide sequence ID" value="NZ_CP086370.1"/>
</dbReference>
<evidence type="ECO:0000256" key="9">
    <source>
        <dbReference type="ARBA" id="ARBA00048348"/>
    </source>
</evidence>
<evidence type="ECO:0000256" key="4">
    <source>
        <dbReference type="ARBA" id="ARBA00012925"/>
    </source>
</evidence>
<dbReference type="Proteomes" id="UP000450676">
    <property type="component" value="Unassembled WGS sequence"/>
</dbReference>
<feature type="signal peptide" evidence="10">
    <location>
        <begin position="1"/>
        <end position="19"/>
    </location>
</feature>
<keyword evidence="8 10" id="KW-0456">Lyase</keyword>
<dbReference type="EMBL" id="WWCU01000052">
    <property type="protein sequence ID" value="MYN11034.1"/>
    <property type="molecule type" value="Genomic_DNA"/>
</dbReference>
<dbReference type="SMART" id="SM01057">
    <property type="entry name" value="Carb_anhydrase"/>
    <property type="match status" value="1"/>
</dbReference>
<dbReference type="PANTHER" id="PTHR18952">
    <property type="entry name" value="CARBONIC ANHYDRASE"/>
    <property type="match status" value="1"/>
</dbReference>
<evidence type="ECO:0000256" key="8">
    <source>
        <dbReference type="ARBA" id="ARBA00023239"/>
    </source>
</evidence>
<comment type="catalytic activity">
    <reaction evidence="9 10">
        <text>hydrogencarbonate + H(+) = CO2 + H2O</text>
        <dbReference type="Rhea" id="RHEA:10748"/>
        <dbReference type="ChEBI" id="CHEBI:15377"/>
        <dbReference type="ChEBI" id="CHEBI:15378"/>
        <dbReference type="ChEBI" id="CHEBI:16526"/>
        <dbReference type="ChEBI" id="CHEBI:17544"/>
        <dbReference type="EC" id="4.2.1.1"/>
    </reaction>
</comment>
<dbReference type="PROSITE" id="PS00162">
    <property type="entry name" value="ALPHA_CA_1"/>
    <property type="match status" value="1"/>
</dbReference>
<dbReference type="PROSITE" id="PS51144">
    <property type="entry name" value="ALPHA_CA_2"/>
    <property type="match status" value="1"/>
</dbReference>
<evidence type="ECO:0000256" key="2">
    <source>
        <dbReference type="ARBA" id="ARBA00002904"/>
    </source>
</evidence>
<keyword evidence="13" id="KW-1185">Reference proteome</keyword>
<proteinExistence type="inferred from homology"/>
<dbReference type="CDD" id="cd03124">
    <property type="entry name" value="alpha_CA_prokaryotic_like"/>
    <property type="match status" value="1"/>
</dbReference>
<evidence type="ECO:0000256" key="1">
    <source>
        <dbReference type="ARBA" id="ARBA00001947"/>
    </source>
</evidence>
<keyword evidence="7 10" id="KW-0862">Zinc</keyword>
<dbReference type="Gene3D" id="3.10.200.10">
    <property type="entry name" value="Alpha carbonic anhydrase"/>
    <property type="match status" value="1"/>
</dbReference>
<name>A0A7X4KP59_9BURK</name>
<dbReference type="GO" id="GO:0004089">
    <property type="term" value="F:carbonate dehydratase activity"/>
    <property type="evidence" value="ECO:0007669"/>
    <property type="project" value="UniProtKB-UniRule"/>
</dbReference>
<dbReference type="AlphaFoldDB" id="A0A7X4KP59"/>
<keyword evidence="6 10" id="KW-0479">Metal-binding</keyword>
<comment type="function">
    <text evidence="2 10">Reversible hydration of carbon dioxide.</text>
</comment>
<feature type="domain" description="Alpha-carbonic anhydrase" evidence="11">
    <location>
        <begin position="23"/>
        <end position="243"/>
    </location>
</feature>
<accession>A0A7X4KP59</accession>
<evidence type="ECO:0000256" key="5">
    <source>
        <dbReference type="ARBA" id="ARBA00014628"/>
    </source>
</evidence>
<dbReference type="InterPro" id="IPR036398">
    <property type="entry name" value="CA_dom_sf"/>
</dbReference>
<dbReference type="InterPro" id="IPR001148">
    <property type="entry name" value="CA_dom"/>
</dbReference>
<comment type="caution">
    <text evidence="12">The sequence shown here is derived from an EMBL/GenBank/DDBJ whole genome shotgun (WGS) entry which is preliminary data.</text>
</comment>
<dbReference type="EC" id="4.2.1.1" evidence="4 10"/>
<comment type="similarity">
    <text evidence="3 10">Belongs to the alpha-carbonic anhydrase family.</text>
</comment>
<gene>
    <name evidence="12" type="ORF">GTP77_27320</name>
</gene>
<dbReference type="Pfam" id="PF00194">
    <property type="entry name" value="Carb_anhydrase"/>
    <property type="match status" value="1"/>
</dbReference>
<sequence>MKKLALAALMACASHAAFAGDGSHWGYAGAEGPDQWAKLSPDNYACNGKNQSPVDLKGTIHAALKPLKMEYQAGGGEVLNNGHTLQVGFAPGSALWLDGQRFELKQYHFHAPSENLIAGVSYPLEVHLVHADKDGNLAVVAVMFKQGADNKALAALWPQLPKEAGAKAALAAPLSAAALLPAKRGYYRFSGSLTTPPCSEGVRWLVMKSPVTVSKAQVDAFAELIHHPNNRPVQALNGRSILD</sequence>
<organism evidence="12 13">
    <name type="scientific">Pseudoduganella aquatica</name>
    <dbReference type="NCBI Taxonomy" id="2660641"/>
    <lineage>
        <taxon>Bacteria</taxon>
        <taxon>Pseudomonadati</taxon>
        <taxon>Pseudomonadota</taxon>
        <taxon>Betaproteobacteria</taxon>
        <taxon>Burkholderiales</taxon>
        <taxon>Oxalobacteraceae</taxon>
        <taxon>Telluria group</taxon>
        <taxon>Pseudoduganella</taxon>
    </lineage>
</organism>
<dbReference type="InterPro" id="IPR041891">
    <property type="entry name" value="Alpha_CA_prokaryot-like"/>
</dbReference>
<evidence type="ECO:0000256" key="10">
    <source>
        <dbReference type="RuleBase" id="RU367011"/>
    </source>
</evidence>
<evidence type="ECO:0000259" key="11">
    <source>
        <dbReference type="PROSITE" id="PS51144"/>
    </source>
</evidence>
<feature type="chain" id="PRO_5031594738" description="Carbonic anhydrase" evidence="10">
    <location>
        <begin position="20"/>
        <end position="243"/>
    </location>
</feature>
<evidence type="ECO:0000313" key="12">
    <source>
        <dbReference type="EMBL" id="MYN11034.1"/>
    </source>
</evidence>
<dbReference type="PANTHER" id="PTHR18952:SF265">
    <property type="entry name" value="CARBONIC ANHYDRASE"/>
    <property type="match status" value="1"/>
</dbReference>
<evidence type="ECO:0000256" key="3">
    <source>
        <dbReference type="ARBA" id="ARBA00010718"/>
    </source>
</evidence>